<name>A0ABZ3C612_9ACTN</name>
<evidence type="ECO:0000313" key="5">
    <source>
        <dbReference type="Proteomes" id="UP001434337"/>
    </source>
</evidence>
<dbReference type="RefSeq" id="WP_342372175.1">
    <property type="nucleotide sequence ID" value="NZ_CP115965.1"/>
</dbReference>
<keyword evidence="5" id="KW-1185">Reference proteome</keyword>
<feature type="domain" description="Glycosyl hydrolase family 13 catalytic" evidence="3">
    <location>
        <begin position="11"/>
        <end position="354"/>
    </location>
</feature>
<protein>
    <submittedName>
        <fullName evidence="4">Alpha-amylase family protein</fullName>
    </submittedName>
</protein>
<dbReference type="PANTHER" id="PTHR10357">
    <property type="entry name" value="ALPHA-AMYLASE FAMILY MEMBER"/>
    <property type="match status" value="1"/>
</dbReference>
<dbReference type="EMBL" id="CP115965">
    <property type="protein sequence ID" value="WZW97966.1"/>
    <property type="molecule type" value="Genomic_DNA"/>
</dbReference>
<dbReference type="CDD" id="cd11354">
    <property type="entry name" value="AmyAc_bac_CMD_like"/>
    <property type="match status" value="1"/>
</dbReference>
<evidence type="ECO:0000256" key="1">
    <source>
        <dbReference type="ARBA" id="ARBA00022801"/>
    </source>
</evidence>
<dbReference type="Proteomes" id="UP001434337">
    <property type="component" value="Chromosome"/>
</dbReference>
<accession>A0ABZ3C612</accession>
<keyword evidence="2" id="KW-0326">Glycosidase</keyword>
<sequence length="416" mass="45880">MTWTDHVIWWHVYPLGFTGAPIRPASDDERALTHRLGHLTGWLDHLVGLGCNGLLLGPIFTSTSHGYDTLDHLEIDPRLGDDADLDGLIAAAHARGVRIVLDGVFNHVGEHHPLFRAALASPDAPENALFRIDWSSGEPRPADFEGHGQLVAFNHDSDAVVDLVADVMLHWLRRGIDGWRLDAAYAVPAEFWAKVLPRVRAEFPEAWILGEMIHGDYAGYARASGLDSVTQYELWKALWSSLLDANFFELDHALGRHNALLATFAPNTFVGNHDVTRIATRVGQAKAVLAATVLFTVGGVPSVYYGDEEGFTGTKREDWGGDDDVRPYLPVHPEELSALGAPVRHAYEGLIALRRQHPWLIRARVEPVELSNTLYVYDAVGEGGERLRVELDADAASARITRDGTELWRTASDLPA</sequence>
<evidence type="ECO:0000256" key="2">
    <source>
        <dbReference type="ARBA" id="ARBA00023295"/>
    </source>
</evidence>
<dbReference type="InterPro" id="IPR006047">
    <property type="entry name" value="GH13_cat_dom"/>
</dbReference>
<proteinExistence type="predicted"/>
<evidence type="ECO:0000313" key="4">
    <source>
        <dbReference type="EMBL" id="WZW97966.1"/>
    </source>
</evidence>
<dbReference type="Gene3D" id="3.20.20.80">
    <property type="entry name" value="Glycosidases"/>
    <property type="match status" value="1"/>
</dbReference>
<dbReference type="SUPFAM" id="SSF51445">
    <property type="entry name" value="(Trans)glycosidases"/>
    <property type="match status" value="1"/>
</dbReference>
<organism evidence="4 5">
    <name type="scientific">Propioniciclava soli</name>
    <dbReference type="NCBI Taxonomy" id="2775081"/>
    <lineage>
        <taxon>Bacteria</taxon>
        <taxon>Bacillati</taxon>
        <taxon>Actinomycetota</taxon>
        <taxon>Actinomycetes</taxon>
        <taxon>Propionibacteriales</taxon>
        <taxon>Propionibacteriaceae</taxon>
        <taxon>Propioniciclava</taxon>
    </lineage>
</organism>
<gene>
    <name evidence="4" type="ORF">PCC79_13865</name>
</gene>
<dbReference type="Pfam" id="PF00128">
    <property type="entry name" value="Alpha-amylase"/>
    <property type="match status" value="1"/>
</dbReference>
<dbReference type="SMART" id="SM00642">
    <property type="entry name" value="Aamy"/>
    <property type="match status" value="1"/>
</dbReference>
<evidence type="ECO:0000259" key="3">
    <source>
        <dbReference type="SMART" id="SM00642"/>
    </source>
</evidence>
<dbReference type="PANTHER" id="PTHR10357:SF210">
    <property type="entry name" value="MALTODEXTRIN GLUCOSIDASE"/>
    <property type="match status" value="1"/>
</dbReference>
<dbReference type="InterPro" id="IPR017853">
    <property type="entry name" value="GH"/>
</dbReference>
<reference evidence="4 5" key="1">
    <citation type="journal article" date="2023" name="Environ Microbiome">
        <title>A coral-associated actinobacterium mitigates coral bleaching under heat stress.</title>
        <authorList>
            <person name="Li J."/>
            <person name="Zou Y."/>
            <person name="Li Q."/>
            <person name="Zhang J."/>
            <person name="Bourne D.G."/>
            <person name="Lyu Y."/>
            <person name="Liu C."/>
            <person name="Zhang S."/>
        </authorList>
    </citation>
    <scope>NUCLEOTIDE SEQUENCE [LARGE SCALE GENOMIC DNA]</scope>
    <source>
        <strain evidence="4 5">SCSIO 13291</strain>
    </source>
</reference>
<keyword evidence="1" id="KW-0378">Hydrolase</keyword>